<evidence type="ECO:0000256" key="1">
    <source>
        <dbReference type="ARBA" id="ARBA00004651"/>
    </source>
</evidence>
<feature type="transmembrane region" description="Helical" evidence="6">
    <location>
        <begin position="31"/>
        <end position="49"/>
    </location>
</feature>
<dbReference type="GO" id="GO:0005886">
    <property type="term" value="C:plasma membrane"/>
    <property type="evidence" value="ECO:0007669"/>
    <property type="project" value="UniProtKB-SubCell"/>
</dbReference>
<keyword evidence="4 6" id="KW-1133">Transmembrane helix</keyword>
<keyword evidence="5 6" id="KW-0472">Membrane</keyword>
<reference evidence="8" key="1">
    <citation type="submission" date="2018-06" db="EMBL/GenBank/DDBJ databases">
        <authorList>
            <person name="Zhirakovskaya E."/>
        </authorList>
    </citation>
    <scope>NUCLEOTIDE SEQUENCE</scope>
</reference>
<sequence>MGDNVYKTPESNLIQEPSDEAVTLASRWQRLGASILDGLSIGLITLPLMHFTRRFDGLSSGVQPSIGYTLLMAVAALAVFVMLNARMLIRSGQTIGKKVMGIKIVNLDDNLPDIKSLLIRYFTYFIPGQIPMVGQLFSVINILFIFGKPKRCLHDHFAATRVVLN</sequence>
<comment type="subcellular location">
    <subcellularLocation>
        <location evidence="1">Cell membrane</location>
        <topology evidence="1">Multi-pass membrane protein</topology>
    </subcellularLocation>
</comment>
<feature type="transmembrane region" description="Helical" evidence="6">
    <location>
        <begin position="121"/>
        <end position="146"/>
    </location>
</feature>
<feature type="domain" description="RDD" evidence="7">
    <location>
        <begin position="25"/>
        <end position="158"/>
    </location>
</feature>
<protein>
    <recommendedName>
        <fullName evidence="7">RDD domain-containing protein</fullName>
    </recommendedName>
</protein>
<evidence type="ECO:0000256" key="5">
    <source>
        <dbReference type="ARBA" id="ARBA00023136"/>
    </source>
</evidence>
<evidence type="ECO:0000259" key="7">
    <source>
        <dbReference type="Pfam" id="PF06271"/>
    </source>
</evidence>
<evidence type="ECO:0000256" key="2">
    <source>
        <dbReference type="ARBA" id="ARBA00022475"/>
    </source>
</evidence>
<dbReference type="Pfam" id="PF06271">
    <property type="entry name" value="RDD"/>
    <property type="match status" value="1"/>
</dbReference>
<dbReference type="InterPro" id="IPR010432">
    <property type="entry name" value="RDD"/>
</dbReference>
<name>A0A3B0ZF46_9ZZZZ</name>
<dbReference type="PANTHER" id="PTHR36115">
    <property type="entry name" value="PROLINE-RICH ANTIGEN HOMOLOG-RELATED"/>
    <property type="match status" value="1"/>
</dbReference>
<keyword evidence="3 6" id="KW-0812">Transmembrane</keyword>
<proteinExistence type="predicted"/>
<evidence type="ECO:0000313" key="8">
    <source>
        <dbReference type="EMBL" id="VAW86793.1"/>
    </source>
</evidence>
<organism evidence="8">
    <name type="scientific">hydrothermal vent metagenome</name>
    <dbReference type="NCBI Taxonomy" id="652676"/>
    <lineage>
        <taxon>unclassified sequences</taxon>
        <taxon>metagenomes</taxon>
        <taxon>ecological metagenomes</taxon>
    </lineage>
</organism>
<dbReference type="EMBL" id="UOFQ01000053">
    <property type="protein sequence ID" value="VAW86793.1"/>
    <property type="molecule type" value="Genomic_DNA"/>
</dbReference>
<dbReference type="AlphaFoldDB" id="A0A3B0ZF46"/>
<evidence type="ECO:0000256" key="4">
    <source>
        <dbReference type="ARBA" id="ARBA00022989"/>
    </source>
</evidence>
<evidence type="ECO:0000256" key="3">
    <source>
        <dbReference type="ARBA" id="ARBA00022692"/>
    </source>
</evidence>
<gene>
    <name evidence="8" type="ORF">MNBD_GAMMA17-294</name>
</gene>
<evidence type="ECO:0000256" key="6">
    <source>
        <dbReference type="SAM" id="Phobius"/>
    </source>
</evidence>
<dbReference type="InterPro" id="IPR051791">
    <property type="entry name" value="Pra-immunoreactive"/>
</dbReference>
<accession>A0A3B0ZF46</accession>
<feature type="transmembrane region" description="Helical" evidence="6">
    <location>
        <begin position="70"/>
        <end position="89"/>
    </location>
</feature>
<keyword evidence="2" id="KW-1003">Cell membrane</keyword>